<sequence>MRVYKRHNIRILHITPHLGGGVGKVILNYLSKTKKNSSFTQRIVCLDYANENAIGVARKVGFSLLDNMSTKKRELLDIIADSDIVLIHTWNHPLLYDFLVREQLPASRVIMWGHNSGFYPPAVYPEKILTYPDMFVFTTPISLETKEVQNLSNENKKSLRVVWSTGGVEHVKSVKPKEHSGFNIGYIGTVDYAKLHPNFLNICNKVNIPEVKFIVCGGSSEKEIKKEAEKLGIAEKFNFTGLVSDITEYLSIFDIFGYLLAPYHYGTCDQVLQESMAAGVVPVVLANPMESYMVKNGVTGIVAKDKNEYIKALQDLYYNPKLRNLLSKNAKEYAIHTFSLEKMVNEWDKLFNEVLDFPKTVRKWKINKKIKDISPKDIFLESLGCYGKNFVSYCNAKNVREKKRAIEKIKKLVESANWQTETKGTVHHYNYFFPNDEYLSFWSKLMKDLEFNKKIKYEKESIKTISNRGN</sequence>
<keyword evidence="2" id="KW-0808">Transferase</keyword>
<dbReference type="AlphaFoldDB" id="A0A2M8L447"/>
<feature type="domain" description="Glycosyl transferase family 1" evidence="1">
    <location>
        <begin position="179"/>
        <end position="332"/>
    </location>
</feature>
<accession>A0A2M8L447</accession>
<name>A0A2M8L447_9BACT</name>
<proteinExistence type="predicted"/>
<dbReference type="CDD" id="cd03801">
    <property type="entry name" value="GT4_PimA-like"/>
    <property type="match status" value="1"/>
</dbReference>
<dbReference type="Proteomes" id="UP000231474">
    <property type="component" value="Unassembled WGS sequence"/>
</dbReference>
<dbReference type="Gene3D" id="3.40.50.2000">
    <property type="entry name" value="Glycogen Phosphorylase B"/>
    <property type="match status" value="2"/>
</dbReference>
<protein>
    <submittedName>
        <fullName evidence="2">Glycosyl transferase, group 1-like protein</fullName>
    </submittedName>
</protein>
<gene>
    <name evidence="2" type="ORF">COU95_00985</name>
</gene>
<comment type="caution">
    <text evidence="2">The sequence shown here is derived from an EMBL/GenBank/DDBJ whole genome shotgun (WGS) entry which is preliminary data.</text>
</comment>
<dbReference type="GO" id="GO:0016757">
    <property type="term" value="F:glycosyltransferase activity"/>
    <property type="evidence" value="ECO:0007669"/>
    <property type="project" value="InterPro"/>
</dbReference>
<evidence type="ECO:0000313" key="2">
    <source>
        <dbReference type="EMBL" id="PJE67693.1"/>
    </source>
</evidence>
<evidence type="ECO:0000313" key="3">
    <source>
        <dbReference type="Proteomes" id="UP000231474"/>
    </source>
</evidence>
<dbReference type="InterPro" id="IPR001296">
    <property type="entry name" value="Glyco_trans_1"/>
</dbReference>
<dbReference type="EMBL" id="PFEK01000018">
    <property type="protein sequence ID" value="PJE67693.1"/>
    <property type="molecule type" value="Genomic_DNA"/>
</dbReference>
<organism evidence="2 3">
    <name type="scientific">Candidatus Shapirobacteria bacterium CG10_big_fil_rev_8_21_14_0_10_40_9</name>
    <dbReference type="NCBI Taxonomy" id="1974888"/>
    <lineage>
        <taxon>Bacteria</taxon>
        <taxon>Candidatus Shapironibacteriota</taxon>
    </lineage>
</organism>
<dbReference type="Pfam" id="PF00534">
    <property type="entry name" value="Glycos_transf_1"/>
    <property type="match status" value="1"/>
</dbReference>
<dbReference type="PANTHER" id="PTHR12526">
    <property type="entry name" value="GLYCOSYLTRANSFERASE"/>
    <property type="match status" value="1"/>
</dbReference>
<reference evidence="3" key="1">
    <citation type="submission" date="2017-09" db="EMBL/GenBank/DDBJ databases">
        <title>Depth-based differentiation of microbial function through sediment-hosted aquifers and enrichment of novel symbionts in the deep terrestrial subsurface.</title>
        <authorList>
            <person name="Probst A.J."/>
            <person name="Ladd B."/>
            <person name="Jarett J.K."/>
            <person name="Geller-Mcgrath D.E."/>
            <person name="Sieber C.M.K."/>
            <person name="Emerson J.B."/>
            <person name="Anantharaman K."/>
            <person name="Thomas B.C."/>
            <person name="Malmstrom R."/>
            <person name="Stieglmeier M."/>
            <person name="Klingl A."/>
            <person name="Woyke T."/>
            <person name="Ryan C.M."/>
            <person name="Banfield J.F."/>
        </authorList>
    </citation>
    <scope>NUCLEOTIDE SEQUENCE [LARGE SCALE GENOMIC DNA]</scope>
</reference>
<evidence type="ECO:0000259" key="1">
    <source>
        <dbReference type="Pfam" id="PF00534"/>
    </source>
</evidence>
<dbReference type="SUPFAM" id="SSF53756">
    <property type="entry name" value="UDP-Glycosyltransferase/glycogen phosphorylase"/>
    <property type="match status" value="1"/>
</dbReference>